<dbReference type="GO" id="GO:0061630">
    <property type="term" value="F:ubiquitin protein ligase activity"/>
    <property type="evidence" value="ECO:0007669"/>
    <property type="project" value="UniProtKB-EC"/>
</dbReference>
<feature type="domain" description="RING-type" evidence="10">
    <location>
        <begin position="10"/>
        <end position="49"/>
    </location>
</feature>
<dbReference type="EC" id="2.3.2.27" evidence="2"/>
<keyword evidence="12" id="KW-1185">Reference proteome</keyword>
<reference evidence="11" key="2">
    <citation type="submission" date="2025-09" db="UniProtKB">
        <authorList>
            <consortium name="Ensembl"/>
        </authorList>
    </citation>
    <scope>IDENTIFICATION</scope>
</reference>
<dbReference type="Proteomes" id="UP000694551">
    <property type="component" value="Unplaced"/>
</dbReference>
<keyword evidence="7" id="KW-0805">Transcription regulation</keyword>
<evidence type="ECO:0000256" key="7">
    <source>
        <dbReference type="ARBA" id="ARBA00023015"/>
    </source>
</evidence>
<dbReference type="SUPFAM" id="SSF57850">
    <property type="entry name" value="RING/U-box"/>
    <property type="match status" value="1"/>
</dbReference>
<dbReference type="GO" id="GO:0006513">
    <property type="term" value="P:protein monoubiquitination"/>
    <property type="evidence" value="ECO:0007669"/>
    <property type="project" value="TreeGrafter"/>
</dbReference>
<name>A0A8D0EHS0_STROC</name>
<dbReference type="AlphaFoldDB" id="A0A8D0EHS0"/>
<keyword evidence="4" id="KW-0479">Metal-binding</keyword>
<evidence type="ECO:0000256" key="2">
    <source>
        <dbReference type="ARBA" id="ARBA00012483"/>
    </source>
</evidence>
<evidence type="ECO:0000256" key="6">
    <source>
        <dbReference type="ARBA" id="ARBA00022833"/>
    </source>
</evidence>
<evidence type="ECO:0000313" key="12">
    <source>
        <dbReference type="Proteomes" id="UP000694551"/>
    </source>
</evidence>
<dbReference type="InterPro" id="IPR013083">
    <property type="entry name" value="Znf_RING/FYVE/PHD"/>
</dbReference>
<dbReference type="PROSITE" id="PS50089">
    <property type="entry name" value="ZF_RING_2"/>
    <property type="match status" value="1"/>
</dbReference>
<evidence type="ECO:0000256" key="1">
    <source>
        <dbReference type="ARBA" id="ARBA00000900"/>
    </source>
</evidence>
<evidence type="ECO:0000256" key="3">
    <source>
        <dbReference type="ARBA" id="ARBA00022679"/>
    </source>
</evidence>
<dbReference type="PANTHER" id="PTHR46077:SF1">
    <property type="entry name" value="TOP1 BINDING ARGININE_SERINE RICH PROTEIN, E3 UBIQUITIN LIGASE"/>
    <property type="match status" value="1"/>
</dbReference>
<dbReference type="InterPro" id="IPR017907">
    <property type="entry name" value="Znf_RING_CS"/>
</dbReference>
<dbReference type="Ensembl" id="ENSSOCT00000000557.1">
    <property type="protein sequence ID" value="ENSSOCP00000000545.1"/>
    <property type="gene ID" value="ENSSOCG00000000440.1"/>
</dbReference>
<evidence type="ECO:0000256" key="4">
    <source>
        <dbReference type="ARBA" id="ARBA00022723"/>
    </source>
</evidence>
<proteinExistence type="predicted"/>
<dbReference type="Gene3D" id="3.30.40.10">
    <property type="entry name" value="Zinc/RING finger domain, C3HC4 (zinc finger)"/>
    <property type="match status" value="1"/>
</dbReference>
<keyword evidence="8" id="KW-0804">Transcription</keyword>
<dbReference type="InterPro" id="IPR001841">
    <property type="entry name" value="Znf_RING"/>
</dbReference>
<dbReference type="GO" id="GO:0008270">
    <property type="term" value="F:zinc ion binding"/>
    <property type="evidence" value="ECO:0007669"/>
    <property type="project" value="UniProtKB-KW"/>
</dbReference>
<accession>A0A8D0EHS0</accession>
<dbReference type="GO" id="GO:0000209">
    <property type="term" value="P:protein polyubiquitination"/>
    <property type="evidence" value="ECO:0007669"/>
    <property type="project" value="TreeGrafter"/>
</dbReference>
<evidence type="ECO:0000256" key="8">
    <source>
        <dbReference type="ARBA" id="ARBA00023163"/>
    </source>
</evidence>
<keyword evidence="3" id="KW-0808">Transferase</keyword>
<evidence type="ECO:0000256" key="9">
    <source>
        <dbReference type="PROSITE-ProRule" id="PRU00175"/>
    </source>
</evidence>
<comment type="catalytic activity">
    <reaction evidence="1">
        <text>S-ubiquitinyl-[E2 ubiquitin-conjugating enzyme]-L-cysteine + [acceptor protein]-L-lysine = [E2 ubiquitin-conjugating enzyme]-L-cysteine + N(6)-ubiquitinyl-[acceptor protein]-L-lysine.</text>
        <dbReference type="EC" id="2.3.2.27"/>
    </reaction>
</comment>
<dbReference type="PROSITE" id="PS00518">
    <property type="entry name" value="ZF_RING_1"/>
    <property type="match status" value="1"/>
</dbReference>
<dbReference type="PANTHER" id="PTHR46077">
    <property type="entry name" value="E3 UBIQUITIN-PROTEIN LIGASE TOPORS"/>
    <property type="match status" value="1"/>
</dbReference>
<reference evidence="11" key="1">
    <citation type="submission" date="2025-08" db="UniProtKB">
        <authorList>
            <consortium name="Ensembl"/>
        </authorList>
    </citation>
    <scope>IDENTIFICATION</scope>
</reference>
<dbReference type="SMART" id="SM00184">
    <property type="entry name" value="RING"/>
    <property type="match status" value="1"/>
</dbReference>
<keyword evidence="6" id="KW-0862">Zinc</keyword>
<keyword evidence="5 9" id="KW-0863">Zinc-finger</keyword>
<protein>
    <recommendedName>
        <fullName evidence="2">RING-type E3 ubiquitin transferase</fullName>
        <ecNumber evidence="2">2.3.2.27</ecNumber>
    </recommendedName>
</protein>
<dbReference type="Pfam" id="PF13639">
    <property type="entry name" value="zf-RING_2"/>
    <property type="match status" value="1"/>
</dbReference>
<evidence type="ECO:0000313" key="11">
    <source>
        <dbReference type="Ensembl" id="ENSSOCP00000000545.1"/>
    </source>
</evidence>
<evidence type="ECO:0000256" key="5">
    <source>
        <dbReference type="ARBA" id="ARBA00022771"/>
    </source>
</evidence>
<organism evidence="11 12">
    <name type="scientific">Strix occidentalis caurina</name>
    <name type="common">northern spotted owl</name>
    <dbReference type="NCBI Taxonomy" id="311401"/>
    <lineage>
        <taxon>Eukaryota</taxon>
        <taxon>Metazoa</taxon>
        <taxon>Chordata</taxon>
        <taxon>Craniata</taxon>
        <taxon>Vertebrata</taxon>
        <taxon>Euteleostomi</taxon>
        <taxon>Archelosauria</taxon>
        <taxon>Archosauria</taxon>
        <taxon>Dinosauria</taxon>
        <taxon>Saurischia</taxon>
        <taxon>Theropoda</taxon>
        <taxon>Coelurosauria</taxon>
        <taxon>Aves</taxon>
        <taxon>Neognathae</taxon>
        <taxon>Neoaves</taxon>
        <taxon>Telluraves</taxon>
        <taxon>Strigiformes</taxon>
        <taxon>Strigidae</taxon>
        <taxon>Strix</taxon>
    </lineage>
</organism>
<sequence length="83" mass="9726">MASASEEDRCPICLDTWDNTACTMTCLHRFCFDCLWWWAEFKLECPVCRRTRRYTHPKAFQGDGSTVPERPVALRHGQDTWAL</sequence>
<evidence type="ECO:0000259" key="10">
    <source>
        <dbReference type="PROSITE" id="PS50089"/>
    </source>
</evidence>